<keyword evidence="5" id="KW-0805">Transcription regulation</keyword>
<dbReference type="InterPro" id="IPR036236">
    <property type="entry name" value="Znf_C2H2_sf"/>
</dbReference>
<keyword evidence="6" id="KW-0238">DNA-binding</keyword>
<evidence type="ECO:0000256" key="5">
    <source>
        <dbReference type="ARBA" id="ARBA00023015"/>
    </source>
</evidence>
<dbReference type="SUPFAM" id="SSF57667">
    <property type="entry name" value="beta-beta-alpha zinc fingers"/>
    <property type="match status" value="1"/>
</dbReference>
<evidence type="ECO:0000256" key="6">
    <source>
        <dbReference type="ARBA" id="ARBA00023125"/>
    </source>
</evidence>
<keyword evidence="3 9" id="KW-0863">Zinc-finger</keyword>
<organism evidence="12 13">
    <name type="scientific">Torulaspora globosa</name>
    <dbReference type="NCBI Taxonomy" id="48254"/>
    <lineage>
        <taxon>Eukaryota</taxon>
        <taxon>Fungi</taxon>
        <taxon>Dikarya</taxon>
        <taxon>Ascomycota</taxon>
        <taxon>Saccharomycotina</taxon>
        <taxon>Saccharomycetes</taxon>
        <taxon>Saccharomycetales</taxon>
        <taxon>Saccharomycetaceae</taxon>
        <taxon>Torulaspora</taxon>
    </lineage>
</organism>
<evidence type="ECO:0000259" key="11">
    <source>
        <dbReference type="PROSITE" id="PS50808"/>
    </source>
</evidence>
<dbReference type="OrthoDB" id="4837779at2759"/>
<dbReference type="GO" id="GO:0003677">
    <property type="term" value="F:DNA binding"/>
    <property type="evidence" value="ECO:0007669"/>
    <property type="project" value="UniProtKB-KW"/>
</dbReference>
<keyword evidence="13" id="KW-1185">Reference proteome</keyword>
<feature type="compositionally biased region" description="Polar residues" evidence="10">
    <location>
        <begin position="1"/>
        <end position="12"/>
    </location>
</feature>
<dbReference type="GO" id="GO:0005634">
    <property type="term" value="C:nucleus"/>
    <property type="evidence" value="ECO:0007669"/>
    <property type="project" value="UniProtKB-SubCell"/>
</dbReference>
<evidence type="ECO:0000256" key="3">
    <source>
        <dbReference type="ARBA" id="ARBA00022771"/>
    </source>
</evidence>
<dbReference type="AlphaFoldDB" id="A0A7H9HZU0"/>
<dbReference type="InterPro" id="IPR008906">
    <property type="entry name" value="HATC_C_dom"/>
</dbReference>
<dbReference type="InterPro" id="IPR052035">
    <property type="entry name" value="ZnF_BED_domain_contain"/>
</dbReference>
<feature type="region of interest" description="Disordered" evidence="10">
    <location>
        <begin position="623"/>
        <end position="643"/>
    </location>
</feature>
<evidence type="ECO:0000256" key="9">
    <source>
        <dbReference type="PROSITE-ProRule" id="PRU00027"/>
    </source>
</evidence>
<reference evidence="12 13" key="1">
    <citation type="submission" date="2020-06" db="EMBL/GenBank/DDBJ databases">
        <title>The yeast mating-type switching endonuclease HO is a domesticated member of an unorthodox homing genetic element family.</title>
        <authorList>
            <person name="Coughlan A.Y."/>
            <person name="Lombardi L."/>
            <person name="Braun-Galleani S."/>
            <person name="Martos A.R."/>
            <person name="Galeote V."/>
            <person name="Bigey F."/>
            <person name="Dequin S."/>
            <person name="Byrne K.P."/>
            <person name="Wolfe K.H."/>
        </authorList>
    </citation>
    <scope>NUCLEOTIDE SEQUENCE [LARGE SCALE GENOMIC DNA]</scope>
    <source>
        <strain evidence="12 13">CBS2947</strain>
    </source>
</reference>
<dbReference type="SUPFAM" id="SSF53098">
    <property type="entry name" value="Ribonuclease H-like"/>
    <property type="match status" value="1"/>
</dbReference>
<keyword evidence="2" id="KW-0479">Metal-binding</keyword>
<dbReference type="PROSITE" id="PS50808">
    <property type="entry name" value="ZF_BED"/>
    <property type="match status" value="1"/>
</dbReference>
<accession>A0A7H9HZU0</accession>
<evidence type="ECO:0000313" key="12">
    <source>
        <dbReference type="EMBL" id="QLQ82447.1"/>
    </source>
</evidence>
<dbReference type="Pfam" id="PF05699">
    <property type="entry name" value="Dimer_Tnp_hAT"/>
    <property type="match status" value="1"/>
</dbReference>
<evidence type="ECO:0000256" key="1">
    <source>
        <dbReference type="ARBA" id="ARBA00004123"/>
    </source>
</evidence>
<comment type="subcellular location">
    <subcellularLocation>
        <location evidence="1">Nucleus</location>
    </subcellularLocation>
</comment>
<feature type="region of interest" description="Disordered" evidence="10">
    <location>
        <begin position="754"/>
        <end position="773"/>
    </location>
</feature>
<dbReference type="PANTHER" id="PTHR46481">
    <property type="entry name" value="ZINC FINGER BED DOMAIN-CONTAINING PROTEIN 4"/>
    <property type="match status" value="1"/>
</dbReference>
<sequence length="773" mass="89360">MSNDSNDSSTIIEQKMPLTETSTARPGISSQSSSAKPIEMIKTTTSSSLKVKNRVKKIGSRWMERSSFKKHFNFLYLNNRKRAKCIYCGKMFKEGESTGNLSKHITAVHPNVDKRKESKVSEVVPEDLKPLRLSGSLMQEVLENPGVLETLLLITEGFLPFSFVRSRSWRMINRTYAVNALIDSTETLYTKIKLYKKVLNETLQLNLKDTTMVNVHFNIWTSPSNVSFLAVMVSFAPNILNMELLEQANDAKILLNNRGESRNCHLLEFVNLGRKRLTGANIYKVFGDILIRHKLVDKLGIITMNNATNNEPLDKSLFYDYLNKIKPSRYQMLGKVSVIGCANHVLNLIFERIIKTLSEDPRFREVFRKVTKLAEVMRNSTAINASLKERGIPLIPYESETRWINTWRQITVFLQNYPAYSEWFKALDPKSHTHIIKQIQTIIAFDERTIQLLTYFVKCCNIFSDLNSTFQNGEFNNLPQGIPLYYLLSHYYKQCRTALTGNHIPKTSGMDYFNGPESLSMDDKRIVLEAIRESYTYYQDDLSDLEANPLFYVAVILDPTAKQQKLNELMEEADVEFKMSKVNSFIRNFLKVQKLRYDTEEALKALKENRNNDDLLSFNIRLAPDPSKLSPPPPVEAEKNDESLEEWERYQKEPVIPGDSREEAVKWWYDHRHSYPTLFPLAMSLFYTKFTSNDVEKCFSITERLDRPYNDIATMMILRDRFSNFGLYKNGLPSDSILDGDDFDMNLDNNIYTFLPNDSDHEQENSDAMSQES</sequence>
<feature type="compositionally biased region" description="Polar residues" evidence="10">
    <location>
        <begin position="19"/>
        <end position="35"/>
    </location>
</feature>
<evidence type="ECO:0000256" key="10">
    <source>
        <dbReference type="SAM" id="MobiDB-lite"/>
    </source>
</evidence>
<keyword evidence="8" id="KW-0539">Nucleus</keyword>
<dbReference type="InterPro" id="IPR003656">
    <property type="entry name" value="Znf_BED"/>
</dbReference>
<dbReference type="GO" id="GO:0009791">
    <property type="term" value="P:post-embryonic development"/>
    <property type="evidence" value="ECO:0007669"/>
    <property type="project" value="UniProtKB-ARBA"/>
</dbReference>
<dbReference type="PANTHER" id="PTHR46481:SF10">
    <property type="entry name" value="ZINC FINGER BED DOMAIN-CONTAINING PROTEIN 39"/>
    <property type="match status" value="1"/>
</dbReference>
<evidence type="ECO:0000256" key="7">
    <source>
        <dbReference type="ARBA" id="ARBA00023163"/>
    </source>
</evidence>
<keyword evidence="7" id="KW-0804">Transcription</keyword>
<dbReference type="Proteomes" id="UP000510647">
    <property type="component" value="Chromosome 8"/>
</dbReference>
<dbReference type="SMART" id="SM00614">
    <property type="entry name" value="ZnF_BED"/>
    <property type="match status" value="1"/>
</dbReference>
<dbReference type="InterPro" id="IPR012337">
    <property type="entry name" value="RNaseH-like_sf"/>
</dbReference>
<feature type="domain" description="BED-type" evidence="11">
    <location>
        <begin position="63"/>
        <end position="116"/>
    </location>
</feature>
<protein>
    <recommendedName>
        <fullName evidence="11">BED-type domain-containing protein</fullName>
    </recommendedName>
</protein>
<dbReference type="GO" id="GO:0008270">
    <property type="term" value="F:zinc ion binding"/>
    <property type="evidence" value="ECO:0007669"/>
    <property type="project" value="UniProtKB-KW"/>
</dbReference>
<name>A0A7H9HZU0_9SACH</name>
<proteinExistence type="predicted"/>
<keyword evidence="4" id="KW-0862">Zinc</keyword>
<evidence type="ECO:0000256" key="2">
    <source>
        <dbReference type="ARBA" id="ARBA00022723"/>
    </source>
</evidence>
<gene>
    <name evidence="12" type="ORF">HG537_0H02090</name>
</gene>
<evidence type="ECO:0000256" key="4">
    <source>
        <dbReference type="ARBA" id="ARBA00022833"/>
    </source>
</evidence>
<dbReference type="Pfam" id="PF02892">
    <property type="entry name" value="zf-BED"/>
    <property type="match status" value="1"/>
</dbReference>
<evidence type="ECO:0000256" key="8">
    <source>
        <dbReference type="ARBA" id="ARBA00023242"/>
    </source>
</evidence>
<feature type="region of interest" description="Disordered" evidence="10">
    <location>
        <begin position="1"/>
        <end position="37"/>
    </location>
</feature>
<dbReference type="EMBL" id="CP059274">
    <property type="protein sequence ID" value="QLQ82447.1"/>
    <property type="molecule type" value="Genomic_DNA"/>
</dbReference>
<dbReference type="GO" id="GO:0046983">
    <property type="term" value="F:protein dimerization activity"/>
    <property type="evidence" value="ECO:0007669"/>
    <property type="project" value="InterPro"/>
</dbReference>
<evidence type="ECO:0000313" key="13">
    <source>
        <dbReference type="Proteomes" id="UP000510647"/>
    </source>
</evidence>